<dbReference type="EMBL" id="CP114014">
    <property type="protein sequence ID" value="XAY07243.1"/>
    <property type="molecule type" value="Genomic_DNA"/>
</dbReference>
<dbReference type="GO" id="GO:0032259">
    <property type="term" value="P:methylation"/>
    <property type="evidence" value="ECO:0007669"/>
    <property type="project" value="UniProtKB-KW"/>
</dbReference>
<dbReference type="InterPro" id="IPR029063">
    <property type="entry name" value="SAM-dependent_MTases_sf"/>
</dbReference>
<dbReference type="Gene3D" id="3.40.50.150">
    <property type="entry name" value="Vaccinia Virus protein VP39"/>
    <property type="match status" value="1"/>
</dbReference>
<name>A0AAU7B027_9ACTN</name>
<keyword evidence="1" id="KW-0808">Transferase</keyword>
<protein>
    <submittedName>
        <fullName evidence="1">Trans-aconitate 2-methyltransferase</fullName>
        <ecNumber evidence="1">2.1.1.144</ecNumber>
    </submittedName>
</protein>
<dbReference type="KEGG" id="parq:DSM112329_04124"/>
<keyword evidence="1" id="KW-0489">Methyltransferase</keyword>
<reference evidence="1" key="1">
    <citation type="submission" date="2022-12" db="EMBL/GenBank/DDBJ databases">
        <title>Paraconexibacter alkalitolerans sp. nov. and Baekduia alba sp. nov., isolated from soil and emended description of the genera Paraconexibacter (Chun et al., 2020) and Baekduia (An et al., 2020).</title>
        <authorList>
            <person name="Vieira S."/>
            <person name="Huber K.J."/>
            <person name="Geppert A."/>
            <person name="Wolf J."/>
            <person name="Neumann-Schaal M."/>
            <person name="Muesken M."/>
            <person name="Overmann J."/>
        </authorList>
    </citation>
    <scope>NUCLEOTIDE SEQUENCE</scope>
    <source>
        <strain evidence="1">AEG42_29</strain>
    </source>
</reference>
<accession>A0AAU7B027</accession>
<evidence type="ECO:0000313" key="1">
    <source>
        <dbReference type="EMBL" id="XAY07243.1"/>
    </source>
</evidence>
<dbReference type="SUPFAM" id="SSF53335">
    <property type="entry name" value="S-adenosyl-L-methionine-dependent methyltransferases"/>
    <property type="match status" value="1"/>
</dbReference>
<gene>
    <name evidence="1" type="primary">tam_1</name>
    <name evidence="1" type="ORF">DSM112329_04124</name>
</gene>
<dbReference type="EC" id="2.1.1.144" evidence="1"/>
<dbReference type="GO" id="GO:0030798">
    <property type="term" value="F:trans-aconitate 2-methyltransferase activity"/>
    <property type="evidence" value="ECO:0007669"/>
    <property type="project" value="UniProtKB-EC"/>
</dbReference>
<organism evidence="1">
    <name type="scientific">Paraconexibacter sp. AEG42_29</name>
    <dbReference type="NCBI Taxonomy" id="2997339"/>
    <lineage>
        <taxon>Bacteria</taxon>
        <taxon>Bacillati</taxon>
        <taxon>Actinomycetota</taxon>
        <taxon>Thermoleophilia</taxon>
        <taxon>Solirubrobacterales</taxon>
        <taxon>Paraconexibacteraceae</taxon>
        <taxon>Paraconexibacter</taxon>
    </lineage>
</organism>
<sequence length="243" mass="26387">MTALTAQALDDYADTYYLNAAVADVPIEELGQRRSADRTVAALHGAARVLEMGFGTGLMTAELLARDVPIEVLEGAPKLCAVARAAHPGLTVHEALFEEFVPERPYDAVLALHIAEHVDDPVALFRLVHNWLAPGGAIVVMVPNARSLHRRLAVRMGLQPALDTLSARDHLVGHQRVYDLATLWSDLAQASFHVEEEFGYQLKTVPNGMMGDWPMDLHAALVDVSPELAPDLLANIGVRAVRA</sequence>
<dbReference type="RefSeq" id="WP_354698444.1">
    <property type="nucleotide sequence ID" value="NZ_CP114014.1"/>
</dbReference>
<dbReference type="CDD" id="cd02440">
    <property type="entry name" value="AdoMet_MTases"/>
    <property type="match status" value="1"/>
</dbReference>
<dbReference type="AlphaFoldDB" id="A0AAU7B027"/>
<dbReference type="Pfam" id="PF13489">
    <property type="entry name" value="Methyltransf_23"/>
    <property type="match status" value="1"/>
</dbReference>
<proteinExistence type="predicted"/>